<evidence type="ECO:0000313" key="2">
    <source>
        <dbReference type="Proteomes" id="UP001160148"/>
    </source>
</evidence>
<keyword evidence="2" id="KW-1185">Reference proteome</keyword>
<dbReference type="Proteomes" id="UP001160148">
    <property type="component" value="Unassembled WGS sequence"/>
</dbReference>
<dbReference type="EMBL" id="CARXXK010000004">
    <property type="protein sequence ID" value="CAI6367030.1"/>
    <property type="molecule type" value="Genomic_DNA"/>
</dbReference>
<evidence type="ECO:0000313" key="1">
    <source>
        <dbReference type="EMBL" id="CAI6367030.1"/>
    </source>
</evidence>
<dbReference type="AlphaFoldDB" id="A0AAV0XF93"/>
<protein>
    <submittedName>
        <fullName evidence="1">Uncharacterized protein</fullName>
    </submittedName>
</protein>
<reference evidence="1 2" key="1">
    <citation type="submission" date="2023-01" db="EMBL/GenBank/DDBJ databases">
        <authorList>
            <person name="Whitehead M."/>
        </authorList>
    </citation>
    <scope>NUCLEOTIDE SEQUENCE [LARGE SCALE GENOMIC DNA]</scope>
</reference>
<gene>
    <name evidence="1" type="ORF">MEUPH1_LOCUS21549</name>
</gene>
<sequence length="79" mass="9325">MPADILQAVSSSTENFSVGRPQKPFVDCSDRTKRRKISPYFCHEILLLSEDAQEARNRDYRKLRQHNTRKMSRLQQNET</sequence>
<proteinExistence type="predicted"/>
<name>A0AAV0XF93_9HEMI</name>
<comment type="caution">
    <text evidence="1">The sequence shown here is derived from an EMBL/GenBank/DDBJ whole genome shotgun (WGS) entry which is preliminary data.</text>
</comment>
<accession>A0AAV0XF93</accession>
<organism evidence="1 2">
    <name type="scientific">Macrosiphum euphorbiae</name>
    <name type="common">potato aphid</name>
    <dbReference type="NCBI Taxonomy" id="13131"/>
    <lineage>
        <taxon>Eukaryota</taxon>
        <taxon>Metazoa</taxon>
        <taxon>Ecdysozoa</taxon>
        <taxon>Arthropoda</taxon>
        <taxon>Hexapoda</taxon>
        <taxon>Insecta</taxon>
        <taxon>Pterygota</taxon>
        <taxon>Neoptera</taxon>
        <taxon>Paraneoptera</taxon>
        <taxon>Hemiptera</taxon>
        <taxon>Sternorrhyncha</taxon>
        <taxon>Aphidomorpha</taxon>
        <taxon>Aphidoidea</taxon>
        <taxon>Aphididae</taxon>
        <taxon>Macrosiphini</taxon>
        <taxon>Macrosiphum</taxon>
    </lineage>
</organism>